<keyword evidence="4 6" id="KW-0472">Membrane</keyword>
<evidence type="ECO:0000313" key="9">
    <source>
        <dbReference type="Proteomes" id="UP001651158"/>
    </source>
</evidence>
<gene>
    <name evidence="8" type="ORF">TcWFU_001070</name>
</gene>
<evidence type="ECO:0000256" key="2">
    <source>
        <dbReference type="ARBA" id="ARBA00022692"/>
    </source>
</evidence>
<evidence type="ECO:0000256" key="5">
    <source>
        <dbReference type="ARBA" id="ARBA00034769"/>
    </source>
</evidence>
<feature type="transmembrane region" description="Helical" evidence="6">
    <location>
        <begin position="65"/>
        <end position="87"/>
    </location>
</feature>
<feature type="transmembrane region" description="Helical" evidence="6">
    <location>
        <begin position="31"/>
        <end position="53"/>
    </location>
</feature>
<proteinExistence type="inferred from homology"/>
<accession>A0ABR4Q175</accession>
<keyword evidence="6" id="KW-0869">Chloride channel</keyword>
<keyword evidence="6" id="KW-0406">Ion transport</keyword>
<evidence type="ECO:0000256" key="1">
    <source>
        <dbReference type="ARBA" id="ARBA00004370"/>
    </source>
</evidence>
<evidence type="ECO:0000256" key="7">
    <source>
        <dbReference type="SAM" id="MobiDB-lite"/>
    </source>
</evidence>
<dbReference type="InterPro" id="IPR000615">
    <property type="entry name" value="Bestrophin"/>
</dbReference>
<comment type="caution">
    <text evidence="8">The sequence shown here is derived from an EMBL/GenBank/DDBJ whole genome shotgun (WGS) entry which is preliminary data.</text>
</comment>
<comment type="subcellular location">
    <subcellularLocation>
        <location evidence="6">Cell membrane</location>
        <topology evidence="6">Multi-pass membrane protein</topology>
    </subcellularLocation>
    <subcellularLocation>
        <location evidence="1">Membrane</location>
    </subcellularLocation>
</comment>
<keyword evidence="6" id="KW-0407">Ion channel</keyword>
<sequence>MTVQYNQDVLTGGPVVFLRLLLRWKGCVIKLIYIDFIVFMLAYAVVSCVYRFALTASQQKQFESVVLYVFDFQQMIPISFILGFYVQLVFSRFWQQFNSVPWVFTPTLAVIGAIQGEGRARAIRRTCVRYMNASLIIAASRLHVAAKKRFPTTQHLVQAGILTQREGDLIDSTDPVAAQPFLPLVWATSISMRAEKDGYIRNPHALVNLIQVINSFRESLLKLFLMDKVCVPLVYTQVVTLAVYSYFLSSIIGRQFIVNTSDYSEPFRKDYYVPLYTILEFIVYMGWLKVAETLVNPMGEDDEDFDINAIIDSNWSYGMHMVDRKHHPTELVRDKFWDSANVSLPHTADSKKLQSSQMIGSVFNIDVLGTDPHDRSLNVVSAMNLRTSRGLDDHHDAPRESLRPRIKSSESVELHTLPSNPSPTSCSLQSSVISPSTNTGEATLPALAEVDEESASDVKGEPGTSLGDGDELNRTDDQGDDFSSPEKRQSTSRGKKSAFTIMCLLAGGTLSTRSRVLSHSADVQSPRPLLKVGLQFMDNDVIKCIDELGTNHSITLSLRGSGGLCTAIQNNRLITYVDALAALSILTAECMQRDVQTVENRIRNQHYRQDCPIRNAFFPQRRKRSRLDEDRAR</sequence>
<keyword evidence="3 6" id="KW-1133">Transmembrane helix</keyword>
<feature type="region of interest" description="Disordered" evidence="7">
    <location>
        <begin position="389"/>
        <end position="495"/>
    </location>
</feature>
<dbReference type="EMBL" id="JAKROA010000018">
    <property type="protein sequence ID" value="KAL5103331.1"/>
    <property type="molecule type" value="Genomic_DNA"/>
</dbReference>
<keyword evidence="9" id="KW-1185">Reference proteome</keyword>
<protein>
    <recommendedName>
        <fullName evidence="6">Bestrophin homolog</fullName>
    </recommendedName>
</protein>
<keyword evidence="6" id="KW-0868">Chloride</keyword>
<keyword evidence="6" id="KW-0813">Transport</keyword>
<name>A0ABR4Q175_9CEST</name>
<comment type="similarity">
    <text evidence="5 6">Belongs to the anion channel-forming bestrophin (TC 1.A.46) family. Calcium-sensitive chloride channel subfamily.</text>
</comment>
<dbReference type="Pfam" id="PF01062">
    <property type="entry name" value="Bestrophin"/>
    <property type="match status" value="1"/>
</dbReference>
<evidence type="ECO:0000313" key="8">
    <source>
        <dbReference type="EMBL" id="KAL5103331.1"/>
    </source>
</evidence>
<organism evidence="8 9">
    <name type="scientific">Taenia crassiceps</name>
    <dbReference type="NCBI Taxonomy" id="6207"/>
    <lineage>
        <taxon>Eukaryota</taxon>
        <taxon>Metazoa</taxon>
        <taxon>Spiralia</taxon>
        <taxon>Lophotrochozoa</taxon>
        <taxon>Platyhelminthes</taxon>
        <taxon>Cestoda</taxon>
        <taxon>Eucestoda</taxon>
        <taxon>Cyclophyllidea</taxon>
        <taxon>Taeniidae</taxon>
        <taxon>Taenia</taxon>
    </lineage>
</organism>
<dbReference type="PANTHER" id="PTHR10736:SF65">
    <property type="entry name" value="BESTROPHIN 1, ISOFORM C-RELATED"/>
    <property type="match status" value="1"/>
</dbReference>
<reference evidence="8 9" key="1">
    <citation type="journal article" date="2022" name="Front. Cell. Infect. Microbiol.">
        <title>The Genomes of Two Strains of Taenia crassiceps the Animal Model for the Study of Human Cysticercosis.</title>
        <authorList>
            <person name="Bobes R.J."/>
            <person name="Estrada K."/>
            <person name="Rios-Valencia D.G."/>
            <person name="Calderon-Gallegos A."/>
            <person name="de la Torre P."/>
            <person name="Carrero J.C."/>
            <person name="Sanchez-Flores A."/>
            <person name="Laclette J.P."/>
        </authorList>
    </citation>
    <scope>NUCLEOTIDE SEQUENCE [LARGE SCALE GENOMIC DNA]</scope>
    <source>
        <strain evidence="8">WFUcys</strain>
    </source>
</reference>
<keyword evidence="2 6" id="KW-0812">Transmembrane</keyword>
<evidence type="ECO:0000256" key="6">
    <source>
        <dbReference type="RuleBase" id="RU363126"/>
    </source>
</evidence>
<keyword evidence="6" id="KW-1003">Cell membrane</keyword>
<evidence type="ECO:0000256" key="4">
    <source>
        <dbReference type="ARBA" id="ARBA00023136"/>
    </source>
</evidence>
<dbReference type="InterPro" id="IPR021134">
    <property type="entry name" value="Bestrophin-like"/>
</dbReference>
<evidence type="ECO:0000256" key="3">
    <source>
        <dbReference type="ARBA" id="ARBA00022989"/>
    </source>
</evidence>
<feature type="compositionally biased region" description="Basic and acidic residues" evidence="7">
    <location>
        <begin position="389"/>
        <end position="413"/>
    </location>
</feature>
<feature type="compositionally biased region" description="Polar residues" evidence="7">
    <location>
        <begin position="417"/>
        <end position="441"/>
    </location>
</feature>
<comment type="function">
    <text evidence="6">Forms chloride channels.</text>
</comment>
<dbReference type="PANTHER" id="PTHR10736">
    <property type="entry name" value="BESTROPHIN"/>
    <property type="match status" value="1"/>
</dbReference>
<dbReference type="Proteomes" id="UP001651158">
    <property type="component" value="Unassembled WGS sequence"/>
</dbReference>